<feature type="domain" description="DUF3592" evidence="2">
    <location>
        <begin position="51"/>
        <end position="138"/>
    </location>
</feature>
<evidence type="ECO:0000313" key="4">
    <source>
        <dbReference type="Proteomes" id="UP000263642"/>
    </source>
</evidence>
<accession>A0A3D3R317</accession>
<evidence type="ECO:0000256" key="1">
    <source>
        <dbReference type="SAM" id="Phobius"/>
    </source>
</evidence>
<proteinExistence type="predicted"/>
<reference evidence="3 4" key="1">
    <citation type="journal article" date="2018" name="Nat. Biotechnol.">
        <title>A standardized bacterial taxonomy based on genome phylogeny substantially revises the tree of life.</title>
        <authorList>
            <person name="Parks D.H."/>
            <person name="Chuvochina M."/>
            <person name="Waite D.W."/>
            <person name="Rinke C."/>
            <person name="Skarshewski A."/>
            <person name="Chaumeil P.A."/>
            <person name="Hugenholtz P."/>
        </authorList>
    </citation>
    <scope>NUCLEOTIDE SEQUENCE [LARGE SCALE GENOMIC DNA]</scope>
    <source>
        <strain evidence="3">UBA9375</strain>
    </source>
</reference>
<comment type="caution">
    <text evidence="3">The sequence shown here is derived from an EMBL/GenBank/DDBJ whole genome shotgun (WGS) entry which is preliminary data.</text>
</comment>
<name>A0A3D3R317_9PLAN</name>
<dbReference type="AlphaFoldDB" id="A0A3D3R317"/>
<keyword evidence="1" id="KW-0812">Transmembrane</keyword>
<feature type="transmembrane region" description="Helical" evidence="1">
    <location>
        <begin position="143"/>
        <end position="165"/>
    </location>
</feature>
<gene>
    <name evidence="3" type="ORF">DIT97_09480</name>
</gene>
<dbReference type="InterPro" id="IPR021994">
    <property type="entry name" value="DUF3592"/>
</dbReference>
<evidence type="ECO:0000313" key="3">
    <source>
        <dbReference type="EMBL" id="HCO23261.1"/>
    </source>
</evidence>
<dbReference type="Proteomes" id="UP000263642">
    <property type="component" value="Unassembled WGS sequence"/>
</dbReference>
<keyword evidence="1" id="KW-0472">Membrane</keyword>
<keyword evidence="1" id="KW-1133">Transmembrane helix</keyword>
<evidence type="ECO:0000259" key="2">
    <source>
        <dbReference type="Pfam" id="PF12158"/>
    </source>
</evidence>
<dbReference type="Pfam" id="PF12158">
    <property type="entry name" value="DUF3592"/>
    <property type="match status" value="1"/>
</dbReference>
<organism evidence="3 4">
    <name type="scientific">Gimesia maris</name>
    <dbReference type="NCBI Taxonomy" id="122"/>
    <lineage>
        <taxon>Bacteria</taxon>
        <taxon>Pseudomonadati</taxon>
        <taxon>Planctomycetota</taxon>
        <taxon>Planctomycetia</taxon>
        <taxon>Planctomycetales</taxon>
        <taxon>Planctomycetaceae</taxon>
        <taxon>Gimesia</taxon>
    </lineage>
</organism>
<protein>
    <recommendedName>
        <fullName evidence="2">DUF3592 domain-containing protein</fullName>
    </recommendedName>
</protein>
<sequence length="185" mass="21080">MLANRDRMQKVGRKFIIFLGFIFLMVGYVMAYQKGLPLLEQARASTSWPVTTGEVLKSEVKSHRSSNSNSSTYSAHVVYRYQIEGKNYEAQTVWFGSDISTSDRSLAQNTVKKYPVKQSVNVYYDPLHPEAAVLEPGVFKTTWFYYLFGWFFLGVGILMAGIPLFSSFFRLFMKSGPIETANFAE</sequence>
<dbReference type="EMBL" id="DQAY01000056">
    <property type="protein sequence ID" value="HCO23261.1"/>
    <property type="molecule type" value="Genomic_DNA"/>
</dbReference>